<dbReference type="Proteomes" id="UP000032671">
    <property type="component" value="Unassembled WGS sequence"/>
</dbReference>
<evidence type="ECO:0008006" key="5">
    <source>
        <dbReference type="Google" id="ProtNLM"/>
    </source>
</evidence>
<dbReference type="AlphaFoldDB" id="A0A0D6N5S0"/>
<dbReference type="STRING" id="1231339.Abci_017_102"/>
<accession>A0A0D6N5S0</accession>
<evidence type="ECO:0000313" key="3">
    <source>
        <dbReference type="Proteomes" id="UP000032671"/>
    </source>
</evidence>
<accession>A0A6N3SMK4</accession>
<organism evidence="1 3">
    <name type="scientific">Acetobacter cibinongensis</name>
    <dbReference type="NCBI Taxonomy" id="146475"/>
    <lineage>
        <taxon>Bacteria</taxon>
        <taxon>Pseudomonadati</taxon>
        <taxon>Pseudomonadota</taxon>
        <taxon>Alphaproteobacteria</taxon>
        <taxon>Acetobacterales</taxon>
        <taxon>Acetobacteraceae</taxon>
        <taxon>Acetobacter</taxon>
    </lineage>
</organism>
<comment type="caution">
    <text evidence="1">The sequence shown here is derived from an EMBL/GenBank/DDBJ whole genome shotgun (WGS) entry which is preliminary data.</text>
</comment>
<evidence type="ECO:0000313" key="1">
    <source>
        <dbReference type="EMBL" id="GAN60918.1"/>
    </source>
</evidence>
<proteinExistence type="predicted"/>
<sequence length="71" mass="7500">MPLVLSEAKAAALVNLAPRTMQAKRLDGTGPAFVQLTKRRIGYSVEALRAWVAAQSFQSTAEASVKARGAA</sequence>
<dbReference type="Proteomes" id="UP000321891">
    <property type="component" value="Unassembled WGS sequence"/>
</dbReference>
<protein>
    <recommendedName>
        <fullName evidence="5">Helix-turn-helix domain-containing protein</fullName>
    </recommendedName>
</protein>
<gene>
    <name evidence="1" type="ORF">Abci_017_102</name>
    <name evidence="2" type="ORF">ACI01nite_11870</name>
</gene>
<reference evidence="1 3" key="1">
    <citation type="submission" date="2012-11" db="EMBL/GenBank/DDBJ databases">
        <title>Whole genome sequence of Acetobacter cibinongensis 4H-1.</title>
        <authorList>
            <person name="Azuma Y."/>
            <person name="Higashiura N."/>
            <person name="Hirakawa H."/>
            <person name="Matsushita K."/>
        </authorList>
    </citation>
    <scope>NUCLEOTIDE SEQUENCE [LARGE SCALE GENOMIC DNA]</scope>
    <source>
        <strain evidence="1 3">4H-1</strain>
    </source>
</reference>
<evidence type="ECO:0000313" key="2">
    <source>
        <dbReference type="EMBL" id="GEL58585.1"/>
    </source>
</evidence>
<reference evidence="2 4" key="2">
    <citation type="submission" date="2019-07" db="EMBL/GenBank/DDBJ databases">
        <title>Whole genome shotgun sequence of Acetobacter cibinongensis NBRC 16605.</title>
        <authorList>
            <person name="Hosoyama A."/>
            <person name="Uohara A."/>
            <person name="Ohji S."/>
            <person name="Ichikawa N."/>
        </authorList>
    </citation>
    <scope>NUCLEOTIDE SEQUENCE [LARGE SCALE GENOMIC DNA]</scope>
    <source>
        <strain evidence="2 4">NBRC 16605</strain>
    </source>
</reference>
<name>A0A0D6N5S0_9PROT</name>
<keyword evidence="4" id="KW-1185">Reference proteome</keyword>
<evidence type="ECO:0000313" key="4">
    <source>
        <dbReference type="Proteomes" id="UP000321891"/>
    </source>
</evidence>
<dbReference type="EMBL" id="BJVU01000003">
    <property type="protein sequence ID" value="GEL58585.1"/>
    <property type="molecule type" value="Genomic_DNA"/>
</dbReference>
<dbReference type="EMBL" id="BAMV01000017">
    <property type="protein sequence ID" value="GAN60918.1"/>
    <property type="molecule type" value="Genomic_DNA"/>
</dbReference>